<dbReference type="EMBL" id="VUYU01000014">
    <property type="protein sequence ID" value="NHZ35839.1"/>
    <property type="molecule type" value="Genomic_DNA"/>
</dbReference>
<protein>
    <submittedName>
        <fullName evidence="2">CHAT domain-containing protein</fullName>
    </submittedName>
</protein>
<gene>
    <name evidence="2" type="ORF">F0185_19930</name>
</gene>
<comment type="caution">
    <text evidence="2">The sequence shown here is derived from an EMBL/GenBank/DDBJ whole genome shotgun (WGS) entry which is preliminary data.</text>
</comment>
<dbReference type="Pfam" id="PF12770">
    <property type="entry name" value="CHAT"/>
    <property type="match status" value="1"/>
</dbReference>
<proteinExistence type="predicted"/>
<evidence type="ECO:0000259" key="1">
    <source>
        <dbReference type="Pfam" id="PF12770"/>
    </source>
</evidence>
<feature type="domain" description="CHAT" evidence="1">
    <location>
        <begin position="6"/>
        <end position="108"/>
    </location>
</feature>
<dbReference type="InterPro" id="IPR024983">
    <property type="entry name" value="CHAT_dom"/>
</dbReference>
<keyword evidence="3" id="KW-1185">Reference proteome</keyword>
<dbReference type="RefSeq" id="WP_167227412.1">
    <property type="nucleotide sequence ID" value="NZ_VUYU01000014.1"/>
</dbReference>
<evidence type="ECO:0000313" key="2">
    <source>
        <dbReference type="EMBL" id="NHZ35839.1"/>
    </source>
</evidence>
<accession>A0ABX0LWS7</accession>
<name>A0ABX0LWS7_9BURK</name>
<evidence type="ECO:0000313" key="3">
    <source>
        <dbReference type="Proteomes" id="UP000785613"/>
    </source>
</evidence>
<organism evidence="2 3">
    <name type="scientific">Massilia rubra</name>
    <dbReference type="NCBI Taxonomy" id="2607910"/>
    <lineage>
        <taxon>Bacteria</taxon>
        <taxon>Pseudomonadati</taxon>
        <taxon>Pseudomonadota</taxon>
        <taxon>Betaproteobacteria</taxon>
        <taxon>Burkholderiales</taxon>
        <taxon>Oxalobacteraceae</taxon>
        <taxon>Telluria group</taxon>
        <taxon>Massilia</taxon>
    </lineage>
</organism>
<dbReference type="Proteomes" id="UP000785613">
    <property type="component" value="Unassembled WGS sequence"/>
</dbReference>
<sequence length="122" mass="13738">MGQDYEVKLVRGIFENHGRLVDVFAGESAENLRSFTDVYSDPAYEVLWMTSHGEYDHFSPKNAQLVLGQGKTIAMDDLLECRLERADRRLLVLNVCDGGTHPGEGVLPRSRLQRKQATSWTG</sequence>
<reference evidence="2 3" key="1">
    <citation type="submission" date="2019-09" db="EMBL/GenBank/DDBJ databases">
        <title>Taxonomy of Antarctic Massilia spp.: description of Massilia rubra sp. nov., Massilia aquatica sp. nov., Massilia mucilaginosa sp. nov., Massilia frigida sp. nov. isolated from streams, lakes and regoliths.</title>
        <authorList>
            <person name="Holochova P."/>
            <person name="Sedlacek I."/>
            <person name="Kralova S."/>
            <person name="Maslanova I."/>
            <person name="Busse H.-J."/>
            <person name="Stankova E."/>
            <person name="Vrbovska V."/>
            <person name="Kovarovic V."/>
            <person name="Bartak M."/>
            <person name="Svec P."/>
            <person name="Pantucek R."/>
        </authorList>
    </citation>
    <scope>NUCLEOTIDE SEQUENCE [LARGE SCALE GENOMIC DNA]</scope>
    <source>
        <strain evidence="2 3">CCM 8692</strain>
    </source>
</reference>